<dbReference type="Pfam" id="PF12776">
    <property type="entry name" value="Myb_DNA-bind_3"/>
    <property type="match status" value="1"/>
</dbReference>
<dbReference type="EMBL" id="PNBA02000008">
    <property type="protein sequence ID" value="KAG6416036.1"/>
    <property type="molecule type" value="Genomic_DNA"/>
</dbReference>
<dbReference type="PANTHER" id="PTHR47584">
    <property type="match status" value="1"/>
</dbReference>
<sequence>MQKGDDSSEFTVYVSLRGTMRGSIKPLDVEISNIHQSEREMIAVYDTSCTNKLSPTGGEEEPILKLQNAHPISYSIRPNEPTVVRRDHIRATNNPTVNAKMSIPSQSEFLHNGKWSPGCDDALVDCLIMLKEENNMSFTACPSRILGTASDWIKTKACVKFSELELKERVDLLRKRYHTFKAVIRLRGAYWNQHTREVVAPKESWDNMLKVNSFAGAYFYQEEPIWARLACLFGFDDVKVEGQKEVVVISDNTEEIHEDASVMVDLGNGEDEVNSPAVFPGPKVRRKLFDDDPMPHDRESSTDAGIDFIDLTSDGLM</sequence>
<dbReference type="AlphaFoldDB" id="A0A8X8ZTF4"/>
<reference evidence="2" key="1">
    <citation type="submission" date="2018-01" db="EMBL/GenBank/DDBJ databases">
        <authorList>
            <person name="Mao J.F."/>
        </authorList>
    </citation>
    <scope>NUCLEOTIDE SEQUENCE</scope>
    <source>
        <strain evidence="2">Huo1</strain>
        <tissue evidence="2">Leaf</tissue>
    </source>
</reference>
<keyword evidence="3" id="KW-1185">Reference proteome</keyword>
<reference evidence="2" key="2">
    <citation type="submission" date="2020-08" db="EMBL/GenBank/DDBJ databases">
        <title>Plant Genome Project.</title>
        <authorList>
            <person name="Zhang R.-G."/>
        </authorList>
    </citation>
    <scope>NUCLEOTIDE SEQUENCE</scope>
    <source>
        <strain evidence="2">Huo1</strain>
        <tissue evidence="2">Leaf</tissue>
    </source>
</reference>
<feature type="domain" description="Myb/SANT-like" evidence="1">
    <location>
        <begin position="114"/>
        <end position="207"/>
    </location>
</feature>
<evidence type="ECO:0000259" key="1">
    <source>
        <dbReference type="Pfam" id="PF12776"/>
    </source>
</evidence>
<gene>
    <name evidence="2" type="ORF">SASPL_123458</name>
</gene>
<name>A0A8X8ZTF4_SALSN</name>
<proteinExistence type="predicted"/>
<dbReference type="Proteomes" id="UP000298416">
    <property type="component" value="Unassembled WGS sequence"/>
</dbReference>
<dbReference type="InterPro" id="IPR024752">
    <property type="entry name" value="Myb/SANT-like_dom"/>
</dbReference>
<dbReference type="PANTHER" id="PTHR47584:SF4">
    <property type="entry name" value="(RAPE) HYPOTHETICAL PROTEIN"/>
    <property type="match status" value="1"/>
</dbReference>
<organism evidence="2">
    <name type="scientific">Salvia splendens</name>
    <name type="common">Scarlet sage</name>
    <dbReference type="NCBI Taxonomy" id="180675"/>
    <lineage>
        <taxon>Eukaryota</taxon>
        <taxon>Viridiplantae</taxon>
        <taxon>Streptophyta</taxon>
        <taxon>Embryophyta</taxon>
        <taxon>Tracheophyta</taxon>
        <taxon>Spermatophyta</taxon>
        <taxon>Magnoliopsida</taxon>
        <taxon>eudicotyledons</taxon>
        <taxon>Gunneridae</taxon>
        <taxon>Pentapetalae</taxon>
        <taxon>asterids</taxon>
        <taxon>lamiids</taxon>
        <taxon>Lamiales</taxon>
        <taxon>Lamiaceae</taxon>
        <taxon>Nepetoideae</taxon>
        <taxon>Mentheae</taxon>
        <taxon>Salviinae</taxon>
        <taxon>Salvia</taxon>
        <taxon>Salvia subgen. Calosphace</taxon>
        <taxon>core Calosphace</taxon>
    </lineage>
</organism>
<dbReference type="InterPro" id="IPR045026">
    <property type="entry name" value="LIMYB"/>
</dbReference>
<protein>
    <recommendedName>
        <fullName evidence="1">Myb/SANT-like domain-containing protein</fullName>
    </recommendedName>
</protein>
<evidence type="ECO:0000313" key="3">
    <source>
        <dbReference type="Proteomes" id="UP000298416"/>
    </source>
</evidence>
<evidence type="ECO:0000313" key="2">
    <source>
        <dbReference type="EMBL" id="KAG6416036.1"/>
    </source>
</evidence>
<accession>A0A8X8ZTF4</accession>
<comment type="caution">
    <text evidence="2">The sequence shown here is derived from an EMBL/GenBank/DDBJ whole genome shotgun (WGS) entry which is preliminary data.</text>
</comment>